<name>A0ABQ3CNN4_9ACTN</name>
<proteinExistence type="predicted"/>
<sequence>MGLRGAAGRREWRTSEEGGPGEEAEPVTPGAQCAPGAADPPSVQGGSRHAAGPGRRHRLGLVTPAGMGRDAALAGLCAGRSAAGMRTGRLAAGARPIRWFERLGRAYDLRWPDPDPDRVTGRRRDDS</sequence>
<evidence type="ECO:0000313" key="2">
    <source>
        <dbReference type="EMBL" id="GHA30776.1"/>
    </source>
</evidence>
<organism evidence="2 3">
    <name type="scientific">Streptomyces canarius</name>
    <dbReference type="NCBI Taxonomy" id="285453"/>
    <lineage>
        <taxon>Bacteria</taxon>
        <taxon>Bacillati</taxon>
        <taxon>Actinomycetota</taxon>
        <taxon>Actinomycetes</taxon>
        <taxon>Kitasatosporales</taxon>
        <taxon>Streptomycetaceae</taxon>
        <taxon>Streptomyces</taxon>
    </lineage>
</organism>
<dbReference type="EMBL" id="BMVN01000012">
    <property type="protein sequence ID" value="GHA30776.1"/>
    <property type="molecule type" value="Genomic_DNA"/>
</dbReference>
<dbReference type="Proteomes" id="UP000653644">
    <property type="component" value="Unassembled WGS sequence"/>
</dbReference>
<comment type="caution">
    <text evidence="2">The sequence shown here is derived from an EMBL/GenBank/DDBJ whole genome shotgun (WGS) entry which is preliminary data.</text>
</comment>
<accession>A0ABQ3CNN4</accession>
<protein>
    <submittedName>
        <fullName evidence="2">Uncharacterized protein</fullName>
    </submittedName>
</protein>
<evidence type="ECO:0000256" key="1">
    <source>
        <dbReference type="SAM" id="MobiDB-lite"/>
    </source>
</evidence>
<evidence type="ECO:0000313" key="3">
    <source>
        <dbReference type="Proteomes" id="UP000653644"/>
    </source>
</evidence>
<keyword evidence="3" id="KW-1185">Reference proteome</keyword>
<gene>
    <name evidence="2" type="ORF">GCM10010345_39610</name>
</gene>
<feature type="region of interest" description="Disordered" evidence="1">
    <location>
        <begin position="1"/>
        <end position="59"/>
    </location>
</feature>
<reference evidence="3" key="1">
    <citation type="journal article" date="2019" name="Int. J. Syst. Evol. Microbiol.">
        <title>The Global Catalogue of Microorganisms (GCM) 10K type strain sequencing project: providing services to taxonomists for standard genome sequencing and annotation.</title>
        <authorList>
            <consortium name="The Broad Institute Genomics Platform"/>
            <consortium name="The Broad Institute Genome Sequencing Center for Infectious Disease"/>
            <person name="Wu L."/>
            <person name="Ma J."/>
        </authorList>
    </citation>
    <scope>NUCLEOTIDE SEQUENCE [LARGE SCALE GENOMIC DNA]</scope>
    <source>
        <strain evidence="3">JCM 4733</strain>
    </source>
</reference>